<reference evidence="1" key="1">
    <citation type="submission" date="2020-08" db="EMBL/GenBank/DDBJ databases">
        <title>Multicomponent nature underlies the extraordinary mechanical properties of spider dragline silk.</title>
        <authorList>
            <person name="Kono N."/>
            <person name="Nakamura H."/>
            <person name="Mori M."/>
            <person name="Yoshida Y."/>
            <person name="Ohtoshi R."/>
            <person name="Malay A.D."/>
            <person name="Moran D.A.P."/>
            <person name="Tomita M."/>
            <person name="Numata K."/>
            <person name="Arakawa K."/>
        </authorList>
    </citation>
    <scope>NUCLEOTIDE SEQUENCE</scope>
</reference>
<organism evidence="1 2">
    <name type="scientific">Trichonephila inaurata madagascariensis</name>
    <dbReference type="NCBI Taxonomy" id="2747483"/>
    <lineage>
        <taxon>Eukaryota</taxon>
        <taxon>Metazoa</taxon>
        <taxon>Ecdysozoa</taxon>
        <taxon>Arthropoda</taxon>
        <taxon>Chelicerata</taxon>
        <taxon>Arachnida</taxon>
        <taxon>Araneae</taxon>
        <taxon>Araneomorphae</taxon>
        <taxon>Entelegynae</taxon>
        <taxon>Araneoidea</taxon>
        <taxon>Nephilidae</taxon>
        <taxon>Trichonephila</taxon>
        <taxon>Trichonephila inaurata</taxon>
    </lineage>
</organism>
<gene>
    <name evidence="1" type="ORF">TNIN_215191</name>
</gene>
<evidence type="ECO:0000313" key="2">
    <source>
        <dbReference type="Proteomes" id="UP000886998"/>
    </source>
</evidence>
<protein>
    <submittedName>
        <fullName evidence="1">Uncharacterized protein</fullName>
    </submittedName>
</protein>
<dbReference type="AlphaFoldDB" id="A0A8X6WLC9"/>
<name>A0A8X6WLC9_9ARAC</name>
<comment type="caution">
    <text evidence="1">The sequence shown here is derived from an EMBL/GenBank/DDBJ whole genome shotgun (WGS) entry which is preliminary data.</text>
</comment>
<proteinExistence type="predicted"/>
<accession>A0A8X6WLC9</accession>
<evidence type="ECO:0000313" key="1">
    <source>
        <dbReference type="EMBL" id="GFY37164.1"/>
    </source>
</evidence>
<keyword evidence="2" id="KW-1185">Reference proteome</keyword>
<sequence>MTTDRGAVPLVNGVSRASAGKRLGHRLRISRARSLASFSNLCESSRAQRAEKRVPTLKCRLGLPLDARIAVREIRISAAEIKSFGEIACGRRGENRMSIIFFKSGKGFSY</sequence>
<dbReference type="EMBL" id="BMAV01000160">
    <property type="protein sequence ID" value="GFY37164.1"/>
    <property type="molecule type" value="Genomic_DNA"/>
</dbReference>
<dbReference type="Proteomes" id="UP000886998">
    <property type="component" value="Unassembled WGS sequence"/>
</dbReference>